<organism evidence="1 2">
    <name type="scientific">Luoshenia tenuis</name>
    <dbReference type="NCBI Taxonomy" id="2763654"/>
    <lineage>
        <taxon>Bacteria</taxon>
        <taxon>Bacillati</taxon>
        <taxon>Bacillota</taxon>
        <taxon>Clostridia</taxon>
        <taxon>Christensenellales</taxon>
        <taxon>Christensenellaceae</taxon>
        <taxon>Luoshenia</taxon>
    </lineage>
</organism>
<protein>
    <submittedName>
        <fullName evidence="1">RHS repeat-associated core domain-containing protein</fullName>
    </submittedName>
</protein>
<dbReference type="PANTHER" id="PTHR32305:SF15">
    <property type="entry name" value="PROTEIN RHSA-RELATED"/>
    <property type="match status" value="1"/>
</dbReference>
<evidence type="ECO:0000313" key="2">
    <source>
        <dbReference type="Proteomes" id="UP000654279"/>
    </source>
</evidence>
<dbReference type="EMBL" id="JACRSO010000001">
    <property type="protein sequence ID" value="MBC8528470.1"/>
    <property type="molecule type" value="Genomic_DNA"/>
</dbReference>
<comment type="caution">
    <text evidence="1">The sequence shown here is derived from an EMBL/GenBank/DDBJ whole genome shotgun (WGS) entry which is preliminary data.</text>
</comment>
<dbReference type="NCBIfam" id="TIGR03696">
    <property type="entry name" value="Rhs_assc_core"/>
    <property type="match status" value="1"/>
</dbReference>
<dbReference type="RefSeq" id="WP_249284474.1">
    <property type="nucleotide sequence ID" value="NZ_JACRSO010000001.1"/>
</dbReference>
<gene>
    <name evidence="1" type="ORF">H8699_03345</name>
</gene>
<reference evidence="1" key="1">
    <citation type="submission" date="2020-08" db="EMBL/GenBank/DDBJ databases">
        <title>Genome public.</title>
        <authorList>
            <person name="Liu C."/>
            <person name="Sun Q."/>
        </authorList>
    </citation>
    <scope>NUCLEOTIDE SEQUENCE</scope>
    <source>
        <strain evidence="1">NSJ-44</strain>
    </source>
</reference>
<dbReference type="InterPro" id="IPR050708">
    <property type="entry name" value="T6SS_VgrG/RHS"/>
</dbReference>
<accession>A0A926HMC5</accession>
<sequence length="375" mass="42351">MASRRQDSSDANKYYFYHTDIRGSVTNIVGMKENAIYLAQGYNYDNFGKEEELKSESSFKNGVTFTGAVSDSMTGLFYMNARHYDPDTGRFLQQDTYKGSVAVPWTQHRHAYTGNNPVNMVDPTGHSANSASDQYANYTYDWSSKTLVPIVNYSNTMTDQYQGYYGRTTSTISKNGIQKKAVNLPKSSTNSKADVVSKLRKEAISSQSYERLANDYSAIRTYASDGIGYMSADEAAQAWADRFAKQSYYNEKSSIIYSLTDPRSNETRYYYGVTYEGNQFDTIPGTVIGYIGESVKAFIYPMRDPVAHIHSHPYPGDGDWHNDVPSVTDEILPGLPGIEEAYLVPNKALCDDMPKIIKILDRDSWYPHRFKGWGY</sequence>
<dbReference type="AlphaFoldDB" id="A0A926HMC5"/>
<evidence type="ECO:0000313" key="1">
    <source>
        <dbReference type="EMBL" id="MBC8528470.1"/>
    </source>
</evidence>
<dbReference type="Gene3D" id="2.180.10.10">
    <property type="entry name" value="RHS repeat-associated core"/>
    <property type="match status" value="1"/>
</dbReference>
<keyword evidence="2" id="KW-1185">Reference proteome</keyword>
<dbReference type="Proteomes" id="UP000654279">
    <property type="component" value="Unassembled WGS sequence"/>
</dbReference>
<dbReference type="PANTHER" id="PTHR32305">
    <property type="match status" value="1"/>
</dbReference>
<proteinExistence type="predicted"/>
<name>A0A926HMC5_9FIRM</name>
<dbReference type="InterPro" id="IPR022385">
    <property type="entry name" value="Rhs_assc_core"/>
</dbReference>